<dbReference type="InterPro" id="IPR041238">
    <property type="entry name" value="Rap1a"/>
</dbReference>
<evidence type="ECO:0000313" key="4">
    <source>
        <dbReference type="Proteomes" id="UP001176960"/>
    </source>
</evidence>
<keyword evidence="4" id="KW-1185">Reference proteome</keyword>
<accession>A0AA35XWG7</accession>
<dbReference type="RefSeq" id="WP_289841089.1">
    <property type="nucleotide sequence ID" value="NZ_CATKSH010000008.1"/>
</dbReference>
<reference evidence="3" key="1">
    <citation type="submission" date="2023-03" db="EMBL/GenBank/DDBJ databases">
        <authorList>
            <person name="Cleenwerck I."/>
        </authorList>
    </citation>
    <scope>NUCLEOTIDE SEQUENCE</scope>
    <source>
        <strain evidence="3">LMG 32879</strain>
    </source>
</reference>
<evidence type="ECO:0000313" key="3">
    <source>
        <dbReference type="EMBL" id="CAI9120840.1"/>
    </source>
</evidence>
<gene>
    <name evidence="3" type="ORF">LMG32879_001679</name>
</gene>
<evidence type="ECO:0000259" key="2">
    <source>
        <dbReference type="Pfam" id="PF18602"/>
    </source>
</evidence>
<dbReference type="Pfam" id="PF18602">
    <property type="entry name" value="Rap1a"/>
    <property type="match status" value="1"/>
</dbReference>
<feature type="domain" description="Rap1a immunity protein" evidence="2">
    <location>
        <begin position="35"/>
        <end position="120"/>
    </location>
</feature>
<dbReference type="EMBL" id="CATKSH010000008">
    <property type="protein sequence ID" value="CAI9120840.1"/>
    <property type="molecule type" value="Genomic_DNA"/>
</dbReference>
<evidence type="ECO:0000256" key="1">
    <source>
        <dbReference type="SAM" id="SignalP"/>
    </source>
</evidence>
<dbReference type="Gene3D" id="1.10.890.40">
    <property type="match status" value="1"/>
</dbReference>
<name>A0AA35XWG7_9PROT</name>
<dbReference type="Proteomes" id="UP001176960">
    <property type="component" value="Unassembled WGS sequence"/>
</dbReference>
<protein>
    <submittedName>
        <fullName evidence="3">Rap1a/Tai family immunity protein</fullName>
    </submittedName>
</protein>
<comment type="caution">
    <text evidence="3">The sequence shown here is derived from an EMBL/GenBank/DDBJ whole genome shotgun (WGS) entry which is preliminary data.</text>
</comment>
<organism evidence="3 4">
    <name type="scientific">Brytella acorum</name>
    <dbReference type="NCBI Taxonomy" id="2959299"/>
    <lineage>
        <taxon>Bacteria</taxon>
        <taxon>Pseudomonadati</taxon>
        <taxon>Pseudomonadota</taxon>
        <taxon>Alphaproteobacteria</taxon>
        <taxon>Acetobacterales</taxon>
        <taxon>Acetobacteraceae</taxon>
        <taxon>Brytella</taxon>
    </lineage>
</organism>
<feature type="signal peptide" evidence="1">
    <location>
        <begin position="1"/>
        <end position="22"/>
    </location>
</feature>
<feature type="chain" id="PRO_5041358272" evidence="1">
    <location>
        <begin position="23"/>
        <end position="126"/>
    </location>
</feature>
<dbReference type="AlphaFoldDB" id="A0AA35XWG7"/>
<sequence length="126" mass="12961">MIRRFSLLAATAGMLMAMPAHASRISPMTAEKFGKICTSKSGGAICDAYISGIADAGALATLNGKAEGDAGAVSGFCVPDDASTASMREHVVSWLRAHRDVWDKPVGKGVFAALHESYPCSGGGSK</sequence>
<keyword evidence="1" id="KW-0732">Signal</keyword>
<proteinExistence type="predicted"/>